<reference evidence="2 3" key="1">
    <citation type="submission" date="2023-10" db="EMBL/GenBank/DDBJ databases">
        <title>Complete genome sequence of a Sphingomonadaceae bacterium.</title>
        <authorList>
            <person name="Yan C."/>
        </authorList>
    </citation>
    <scope>NUCLEOTIDE SEQUENCE [LARGE SCALE GENOMIC DNA]</scope>
    <source>
        <strain evidence="2 3">SCSIO 66989</strain>
    </source>
</reference>
<evidence type="ECO:0000259" key="1">
    <source>
        <dbReference type="PROSITE" id="PS50123"/>
    </source>
</evidence>
<dbReference type="PANTHER" id="PTHR24422:SF21">
    <property type="entry name" value="CHEMOTAXIS PROTEIN METHYLTRANSFERASE 1"/>
    <property type="match status" value="1"/>
</dbReference>
<evidence type="ECO:0000313" key="2">
    <source>
        <dbReference type="EMBL" id="WOE76459.1"/>
    </source>
</evidence>
<dbReference type="KEGG" id="acoa:RB602_07025"/>
<dbReference type="Proteomes" id="UP001302429">
    <property type="component" value="Chromosome"/>
</dbReference>
<dbReference type="InterPro" id="IPR029063">
    <property type="entry name" value="SAM-dependent_MTases_sf"/>
</dbReference>
<name>A0AA97I180_9SPHN</name>
<gene>
    <name evidence="2" type="ORF">RB602_07025</name>
</gene>
<dbReference type="Gene3D" id="3.40.50.150">
    <property type="entry name" value="Vaccinia Virus protein VP39"/>
    <property type="match status" value="1"/>
</dbReference>
<dbReference type="InterPro" id="IPR000780">
    <property type="entry name" value="CheR_MeTrfase"/>
</dbReference>
<keyword evidence="3" id="KW-1185">Reference proteome</keyword>
<dbReference type="SMART" id="SM00138">
    <property type="entry name" value="MeTrc"/>
    <property type="match status" value="1"/>
</dbReference>
<organism evidence="2 3">
    <name type="scientific">Alterisphingorhabdus coralli</name>
    <dbReference type="NCBI Taxonomy" id="3071408"/>
    <lineage>
        <taxon>Bacteria</taxon>
        <taxon>Pseudomonadati</taxon>
        <taxon>Pseudomonadota</taxon>
        <taxon>Alphaproteobacteria</taxon>
        <taxon>Sphingomonadales</taxon>
        <taxon>Sphingomonadaceae</taxon>
        <taxon>Alterisphingorhabdus (ex Yan et al. 2024)</taxon>
    </lineage>
</organism>
<feature type="domain" description="CheR-type methyltransferase" evidence="1">
    <location>
        <begin position="17"/>
        <end position="271"/>
    </location>
</feature>
<dbReference type="GO" id="GO:0008757">
    <property type="term" value="F:S-adenosylmethionine-dependent methyltransferase activity"/>
    <property type="evidence" value="ECO:0007669"/>
    <property type="project" value="InterPro"/>
</dbReference>
<dbReference type="RefSeq" id="WP_317084175.1">
    <property type="nucleotide sequence ID" value="NZ_CP136594.1"/>
</dbReference>
<protein>
    <submittedName>
        <fullName evidence="2">Protein-glutamate O-methyltransferase CheR</fullName>
    </submittedName>
</protein>
<evidence type="ECO:0000313" key="3">
    <source>
        <dbReference type="Proteomes" id="UP001302429"/>
    </source>
</evidence>
<sequence>MIDRLHGVEPHPIARILAALLEARTGQIMAPNRFWRIETSLKPVLRHHNIPDLDALAAVISKVECEPLVQDVVEAMLNNESSFFRDAALFVTLQREVIDHIAKQKAKTRHLRIWSAGCATGQEPYSLAMLFAEEPERWHGWTIEIVASDISQSAIGKAESGVYSQFEIQRGLSAQRMLRHFQQTGSDWELRPDIRERVAFSRSNLLKHAPHRAPFDLLLCRNVLMYFSPEARHRAYARLASSISDDGVLVLGAAETVIGHDTQFRVSARFRGCYRRLPREKRDHNQPLAMLG</sequence>
<dbReference type="PANTHER" id="PTHR24422">
    <property type="entry name" value="CHEMOTAXIS PROTEIN METHYLTRANSFERASE"/>
    <property type="match status" value="1"/>
</dbReference>
<dbReference type="Pfam" id="PF01739">
    <property type="entry name" value="CheR"/>
    <property type="match status" value="1"/>
</dbReference>
<dbReference type="InterPro" id="IPR022642">
    <property type="entry name" value="CheR_C"/>
</dbReference>
<dbReference type="PROSITE" id="PS50123">
    <property type="entry name" value="CHER"/>
    <property type="match status" value="1"/>
</dbReference>
<dbReference type="AlphaFoldDB" id="A0AA97I180"/>
<dbReference type="PRINTS" id="PR00996">
    <property type="entry name" value="CHERMTFRASE"/>
</dbReference>
<dbReference type="EMBL" id="CP136594">
    <property type="protein sequence ID" value="WOE76459.1"/>
    <property type="molecule type" value="Genomic_DNA"/>
</dbReference>
<accession>A0AA97I180</accession>
<dbReference type="InterPro" id="IPR050903">
    <property type="entry name" value="Bact_Chemotaxis_MeTrfase"/>
</dbReference>
<dbReference type="SUPFAM" id="SSF53335">
    <property type="entry name" value="S-adenosyl-L-methionine-dependent methyltransferases"/>
    <property type="match status" value="1"/>
</dbReference>
<proteinExistence type="predicted"/>